<gene>
    <name evidence="1" type="ORF">F5891DRAFT_1236239</name>
</gene>
<reference evidence="1" key="1">
    <citation type="journal article" date="2020" name="New Phytol.">
        <title>Comparative genomics reveals dynamic genome evolution in host specialist ectomycorrhizal fungi.</title>
        <authorList>
            <person name="Lofgren L.A."/>
            <person name="Nguyen N.H."/>
            <person name="Vilgalys R."/>
            <person name="Ruytinx J."/>
            <person name="Liao H.L."/>
            <person name="Branco S."/>
            <person name="Kuo A."/>
            <person name="LaButti K."/>
            <person name="Lipzen A."/>
            <person name="Andreopoulos W."/>
            <person name="Pangilinan J."/>
            <person name="Riley R."/>
            <person name="Hundley H."/>
            <person name="Na H."/>
            <person name="Barry K."/>
            <person name="Grigoriev I.V."/>
            <person name="Stajich J.E."/>
            <person name="Kennedy P.G."/>
        </authorList>
    </citation>
    <scope>NUCLEOTIDE SEQUENCE</scope>
    <source>
        <strain evidence="1">FC203</strain>
    </source>
</reference>
<name>A0AAD4DN11_9AGAM</name>
<protein>
    <submittedName>
        <fullName evidence="1">Uncharacterized protein</fullName>
    </submittedName>
</protein>
<evidence type="ECO:0000313" key="2">
    <source>
        <dbReference type="Proteomes" id="UP001195769"/>
    </source>
</evidence>
<dbReference type="GeneID" id="64663939"/>
<proteinExistence type="predicted"/>
<dbReference type="AlphaFoldDB" id="A0AAD4DN11"/>
<comment type="caution">
    <text evidence="1">The sequence shown here is derived from an EMBL/GenBank/DDBJ whole genome shotgun (WGS) entry which is preliminary data.</text>
</comment>
<organism evidence="1 2">
    <name type="scientific">Suillus fuscotomentosus</name>
    <dbReference type="NCBI Taxonomy" id="1912939"/>
    <lineage>
        <taxon>Eukaryota</taxon>
        <taxon>Fungi</taxon>
        <taxon>Dikarya</taxon>
        <taxon>Basidiomycota</taxon>
        <taxon>Agaricomycotina</taxon>
        <taxon>Agaricomycetes</taxon>
        <taxon>Agaricomycetidae</taxon>
        <taxon>Boletales</taxon>
        <taxon>Suillineae</taxon>
        <taxon>Suillaceae</taxon>
        <taxon>Suillus</taxon>
    </lineage>
</organism>
<sequence>MRSGYKVFLAITQIFLLQPNNQGPGSPISVYNLPDQFDSALTLVWADGANGNGTPSAERAEYCQNSARRCSKGSATPRSPDPLSRRALRRTLTPVRLDRTIVFTTHFLDEADLRGQSRCSQVKPWAGIQRPSRVQLLDLAEKDLPKVFSETLDRIREVGPQRYMSLSSPSQASYHLKPMDPAVVEKVLQLLDQKCDALCAAPCDVLGTSVEDIFLNLTAHQTGSVSLDSAERSISSSDMLTGDSLFARQAALPSLAGPTMMNLATNILYNRASNTSGDIEHPPNLIYASYAAFLHLASGTLVDLKWAAFFGAAMFGFPVPSCDLEVPSSTSWFMALCCSVFSYGLIS</sequence>
<dbReference type="RefSeq" id="XP_041216323.1">
    <property type="nucleotide sequence ID" value="XM_041369641.1"/>
</dbReference>
<dbReference type="EMBL" id="JABBWK010000368">
    <property type="protein sequence ID" value="KAG1884846.1"/>
    <property type="molecule type" value="Genomic_DNA"/>
</dbReference>
<keyword evidence="2" id="KW-1185">Reference proteome</keyword>
<evidence type="ECO:0000313" key="1">
    <source>
        <dbReference type="EMBL" id="KAG1884846.1"/>
    </source>
</evidence>
<accession>A0AAD4DN11</accession>
<dbReference type="Proteomes" id="UP001195769">
    <property type="component" value="Unassembled WGS sequence"/>
</dbReference>